<reference evidence="1" key="1">
    <citation type="journal article" date="2021" name="Proc. Natl. Acad. Sci. U.S.A.">
        <title>A Catalog of Tens of Thousands of Viruses from Human Metagenomes Reveals Hidden Associations with Chronic Diseases.</title>
        <authorList>
            <person name="Tisza M.J."/>
            <person name="Buck C.B."/>
        </authorList>
    </citation>
    <scope>NUCLEOTIDE SEQUENCE</scope>
    <source>
        <strain evidence="1">Ct8Lf7</strain>
    </source>
</reference>
<dbReference type="EMBL" id="BK032511">
    <property type="protein sequence ID" value="DAF44569.1"/>
    <property type="molecule type" value="Genomic_DNA"/>
</dbReference>
<accession>A0A8S5S0W5</accession>
<evidence type="ECO:0000313" key="1">
    <source>
        <dbReference type="EMBL" id="DAF44569.1"/>
    </source>
</evidence>
<protein>
    <submittedName>
        <fullName evidence="1">Uncharacterized protein</fullName>
    </submittedName>
</protein>
<name>A0A8S5S0W5_9CAUD</name>
<sequence>MEIIANKAKPESFHYEIIGETYDFAKDKANMYFRQEAMKALW</sequence>
<proteinExistence type="predicted"/>
<organism evidence="1">
    <name type="scientific">Podoviridae sp. ct8Lf7</name>
    <dbReference type="NCBI Taxonomy" id="2827723"/>
    <lineage>
        <taxon>Viruses</taxon>
        <taxon>Duplodnaviria</taxon>
        <taxon>Heunggongvirae</taxon>
        <taxon>Uroviricota</taxon>
        <taxon>Caudoviricetes</taxon>
    </lineage>
</organism>